<dbReference type="AlphaFoldDB" id="A0A5C4MLH1"/>
<evidence type="ECO:0000313" key="2">
    <source>
        <dbReference type="EMBL" id="TNC44198.1"/>
    </source>
</evidence>
<comment type="caution">
    <text evidence="2">The sequence shown here is derived from an EMBL/GenBank/DDBJ whole genome shotgun (WGS) entry which is preliminary data.</text>
</comment>
<evidence type="ECO:0000313" key="1">
    <source>
        <dbReference type="EMBL" id="TNC33244.1"/>
    </source>
</evidence>
<dbReference type="RefSeq" id="WP_139106307.1">
    <property type="nucleotide sequence ID" value="NZ_VDFR01000075.1"/>
</dbReference>
<dbReference type="OrthoDB" id="3173471at2"/>
<evidence type="ECO:0000313" key="3">
    <source>
        <dbReference type="Proteomes" id="UP000306740"/>
    </source>
</evidence>
<dbReference type="EMBL" id="VDFR01000174">
    <property type="protein sequence ID" value="TNC33244.1"/>
    <property type="molecule type" value="Genomic_DNA"/>
</dbReference>
<organism evidence="2 3">
    <name type="scientific">Mumia zhuanghuii</name>
    <dbReference type="NCBI Taxonomy" id="2585211"/>
    <lineage>
        <taxon>Bacteria</taxon>
        <taxon>Bacillati</taxon>
        <taxon>Actinomycetota</taxon>
        <taxon>Actinomycetes</taxon>
        <taxon>Propionibacteriales</taxon>
        <taxon>Nocardioidaceae</taxon>
        <taxon>Mumia</taxon>
    </lineage>
</organism>
<accession>A0A5C4MLH1</accession>
<name>A0A5C4MLH1_9ACTN</name>
<sequence length="157" mass="17598">MATEERWRPGAGRILRVLPQLTDRARSPKESELRAILVAAGLPDPEVNVDLVVGGRWIACVDLLFSGWGLVVEYEGCQHRDDDAQYETDIVRYEGLRRAKVPYVQITDPMLRSPRAVVLHVHQELVACGYRGPAPTFGARWRALFAPAPVDAPSRER</sequence>
<gene>
    <name evidence="2" type="ORF">FHE65_17150</name>
    <name evidence="1" type="ORF">FHE65_29265</name>
</gene>
<evidence type="ECO:0008006" key="4">
    <source>
        <dbReference type="Google" id="ProtNLM"/>
    </source>
</evidence>
<dbReference type="Proteomes" id="UP000306740">
    <property type="component" value="Unassembled WGS sequence"/>
</dbReference>
<dbReference type="EMBL" id="VDFR01000075">
    <property type="protein sequence ID" value="TNC44198.1"/>
    <property type="molecule type" value="Genomic_DNA"/>
</dbReference>
<reference evidence="2 3" key="1">
    <citation type="submission" date="2019-05" db="EMBL/GenBank/DDBJ databases">
        <title>Mumia sp. nov., isolated from the intestinal contents of plateau pika (Ochotona curzoniae) in the Qinghai-Tibet plateau of China.</title>
        <authorList>
            <person name="Tian Z."/>
        </authorList>
    </citation>
    <scope>NUCLEOTIDE SEQUENCE [LARGE SCALE GENOMIC DNA]</scope>
    <source>
        <strain evidence="3">527</strain>
        <strain evidence="2">Z527</strain>
    </source>
</reference>
<proteinExistence type="predicted"/>
<protein>
    <recommendedName>
        <fullName evidence="4">DUF559 domain-containing protein</fullName>
    </recommendedName>
</protein>